<proteinExistence type="predicted"/>
<dbReference type="AlphaFoldDB" id="A0A2K5ZA57"/>
<dbReference type="OMA" id="QWSALFT"/>
<accession>A0A2K5ZA57</accession>
<reference evidence="2" key="2">
    <citation type="submission" date="2025-09" db="UniProtKB">
        <authorList>
            <consortium name="Ensembl"/>
        </authorList>
    </citation>
    <scope>IDENTIFICATION</scope>
</reference>
<dbReference type="GeneTree" id="ENSGT00620000089395"/>
<reference evidence="2" key="1">
    <citation type="submission" date="2025-08" db="UniProtKB">
        <authorList>
            <consortium name="Ensembl"/>
        </authorList>
    </citation>
    <scope>IDENTIFICATION</scope>
</reference>
<sequence>MGRNPTGLGWDPLRRHQLPMLPPGVHLDSWKGVASGCSPSKASQEARGKEKGLTLNSQPQWSALFTLPPQRG</sequence>
<dbReference type="Ensembl" id="ENSMLET00000048229.1">
    <property type="protein sequence ID" value="ENSMLEP00000024704.1"/>
    <property type="gene ID" value="ENSMLEG00000036537.1"/>
</dbReference>
<evidence type="ECO:0000313" key="2">
    <source>
        <dbReference type="Ensembl" id="ENSMLEP00000024704.1"/>
    </source>
</evidence>
<evidence type="ECO:0000256" key="1">
    <source>
        <dbReference type="SAM" id="MobiDB-lite"/>
    </source>
</evidence>
<name>A0A2K5ZA57_MANLE</name>
<dbReference type="Proteomes" id="UP000233140">
    <property type="component" value="Unassembled WGS sequence"/>
</dbReference>
<organism evidence="2 3">
    <name type="scientific">Mandrillus leucophaeus</name>
    <name type="common">Drill</name>
    <name type="synonym">Papio leucophaeus</name>
    <dbReference type="NCBI Taxonomy" id="9568"/>
    <lineage>
        <taxon>Eukaryota</taxon>
        <taxon>Metazoa</taxon>
        <taxon>Chordata</taxon>
        <taxon>Craniata</taxon>
        <taxon>Vertebrata</taxon>
        <taxon>Euteleostomi</taxon>
        <taxon>Mammalia</taxon>
        <taxon>Eutheria</taxon>
        <taxon>Euarchontoglires</taxon>
        <taxon>Primates</taxon>
        <taxon>Haplorrhini</taxon>
        <taxon>Catarrhini</taxon>
        <taxon>Cercopithecidae</taxon>
        <taxon>Cercopithecinae</taxon>
        <taxon>Mandrillus</taxon>
    </lineage>
</organism>
<keyword evidence="3" id="KW-1185">Reference proteome</keyword>
<protein>
    <submittedName>
        <fullName evidence="2">Uncharacterized protein</fullName>
    </submittedName>
</protein>
<feature type="compositionally biased region" description="Polar residues" evidence="1">
    <location>
        <begin position="54"/>
        <end position="63"/>
    </location>
</feature>
<feature type="region of interest" description="Disordered" evidence="1">
    <location>
        <begin position="32"/>
        <end position="72"/>
    </location>
</feature>
<evidence type="ECO:0000313" key="3">
    <source>
        <dbReference type="Proteomes" id="UP000233140"/>
    </source>
</evidence>